<feature type="compositionally biased region" description="Low complexity" evidence="4">
    <location>
        <begin position="170"/>
        <end position="188"/>
    </location>
</feature>
<dbReference type="InterPro" id="IPR036390">
    <property type="entry name" value="WH_DNA-bd_sf"/>
</dbReference>
<feature type="compositionally biased region" description="Basic and acidic residues" evidence="4">
    <location>
        <begin position="305"/>
        <end position="332"/>
    </location>
</feature>
<evidence type="ECO:0000313" key="6">
    <source>
        <dbReference type="EMBL" id="MBF1658849.1"/>
    </source>
</evidence>
<accession>A0A930L2S4</accession>
<keyword evidence="1" id="KW-0805">Transcription regulation</keyword>
<dbReference type="InterPro" id="IPR011991">
    <property type="entry name" value="ArsR-like_HTH"/>
</dbReference>
<gene>
    <name evidence="6" type="ORF">HXO58_03310</name>
</gene>
<evidence type="ECO:0000256" key="4">
    <source>
        <dbReference type="SAM" id="MobiDB-lite"/>
    </source>
</evidence>
<feature type="compositionally biased region" description="Low complexity" evidence="4">
    <location>
        <begin position="353"/>
        <end position="364"/>
    </location>
</feature>
<sequence>MHSDVFSVIADPTRRRIVRILAEQTHTVGAVVEKLGMSQPTISKHLKVLRDADVVSVTVEGQRRLYSLNPDVFATVTEWINETVQIARQSNEAHAPVALPGGVTASASDKTAAEKPVEKTSEKSAPKPEATDSETLTVEAPTSEEIEQARIQRARAQYLTPSARIYSRPAEQAGESAASEAVAEKAGATEPTPQEEAVDSTPMRPFTPAAYGYDAGVTPAASATPAQAATPAAPAEAKPVVAQKPVVFPQPAAVVPYGIDPAAVVGGSIQPIPVIPEAVVLEKIAEEKATDEKGAAEKPVAPAESVKEEATRKEFAAEDSAAEKSVIEKNVVDEAAAEEPVKAESVEAESVEEAASPAEATEMAELGEGEPANDELTKDEPVEGEPAKAETSAEEPEYQTMPSYDSVYRPSTETNSAEAKDNHRGGLFGFLRGRRR</sequence>
<name>A0A930L2S4_9MICC</name>
<dbReference type="InterPro" id="IPR001845">
    <property type="entry name" value="HTH_ArsR_DNA-bd_dom"/>
</dbReference>
<evidence type="ECO:0000256" key="2">
    <source>
        <dbReference type="ARBA" id="ARBA00023125"/>
    </source>
</evidence>
<feature type="compositionally biased region" description="Basic and acidic residues" evidence="4">
    <location>
        <begin position="111"/>
        <end position="130"/>
    </location>
</feature>
<evidence type="ECO:0000259" key="5">
    <source>
        <dbReference type="PROSITE" id="PS50987"/>
    </source>
</evidence>
<evidence type="ECO:0000256" key="3">
    <source>
        <dbReference type="ARBA" id="ARBA00023163"/>
    </source>
</evidence>
<dbReference type="InterPro" id="IPR036388">
    <property type="entry name" value="WH-like_DNA-bd_sf"/>
</dbReference>
<dbReference type="NCBIfam" id="NF033788">
    <property type="entry name" value="HTH_metalloreg"/>
    <property type="match status" value="1"/>
</dbReference>
<dbReference type="PRINTS" id="PR00778">
    <property type="entry name" value="HTHARSR"/>
</dbReference>
<dbReference type="EMBL" id="JABZXL010000006">
    <property type="protein sequence ID" value="MBF1658849.1"/>
    <property type="molecule type" value="Genomic_DNA"/>
</dbReference>
<dbReference type="GO" id="GO:0003677">
    <property type="term" value="F:DNA binding"/>
    <property type="evidence" value="ECO:0007669"/>
    <property type="project" value="UniProtKB-KW"/>
</dbReference>
<dbReference type="PROSITE" id="PS50987">
    <property type="entry name" value="HTH_ARSR_2"/>
    <property type="match status" value="1"/>
</dbReference>
<feature type="region of interest" description="Disordered" evidence="4">
    <location>
        <begin position="97"/>
        <end position="145"/>
    </location>
</feature>
<keyword evidence="2" id="KW-0238">DNA-binding</keyword>
<reference evidence="6" key="1">
    <citation type="submission" date="2020-04" db="EMBL/GenBank/DDBJ databases">
        <title>Deep metagenomics examines the oral microbiome during advanced dental caries in children, revealing novel taxa and co-occurrences with host molecules.</title>
        <authorList>
            <person name="Baker J.L."/>
            <person name="Morton J.T."/>
            <person name="Dinis M."/>
            <person name="Alvarez R."/>
            <person name="Tran N.C."/>
            <person name="Knight R."/>
            <person name="Edlund A."/>
        </authorList>
    </citation>
    <scope>NUCLEOTIDE SEQUENCE</scope>
    <source>
        <strain evidence="6">JCVI_29_bin.11</strain>
    </source>
</reference>
<dbReference type="Pfam" id="PF01022">
    <property type="entry name" value="HTH_5"/>
    <property type="match status" value="1"/>
</dbReference>
<feature type="region of interest" description="Disordered" evidence="4">
    <location>
        <begin position="289"/>
        <end position="436"/>
    </location>
</feature>
<dbReference type="GO" id="GO:0003700">
    <property type="term" value="F:DNA-binding transcription factor activity"/>
    <property type="evidence" value="ECO:0007669"/>
    <property type="project" value="InterPro"/>
</dbReference>
<feature type="region of interest" description="Disordered" evidence="4">
    <location>
        <begin position="169"/>
        <end position="206"/>
    </location>
</feature>
<feature type="domain" description="HTH arsR-type" evidence="5">
    <location>
        <begin position="1"/>
        <end position="91"/>
    </location>
</feature>
<dbReference type="InterPro" id="IPR051081">
    <property type="entry name" value="HTH_MetalResp_TranReg"/>
</dbReference>
<dbReference type="PANTHER" id="PTHR33154:SF33">
    <property type="entry name" value="TRANSCRIPTIONAL REPRESSOR SDPR"/>
    <property type="match status" value="1"/>
</dbReference>
<evidence type="ECO:0000256" key="1">
    <source>
        <dbReference type="ARBA" id="ARBA00023015"/>
    </source>
</evidence>
<dbReference type="AlphaFoldDB" id="A0A930L2S4"/>
<protein>
    <submittedName>
        <fullName evidence="6">Metalloregulator ArsR/SmtB family transcription factor</fullName>
    </submittedName>
</protein>
<organism evidence="6 7">
    <name type="scientific">Rothia mucilaginosa</name>
    <dbReference type="NCBI Taxonomy" id="43675"/>
    <lineage>
        <taxon>Bacteria</taxon>
        <taxon>Bacillati</taxon>
        <taxon>Actinomycetota</taxon>
        <taxon>Actinomycetes</taxon>
        <taxon>Micrococcales</taxon>
        <taxon>Micrococcaceae</taxon>
        <taxon>Rothia</taxon>
    </lineage>
</organism>
<feature type="compositionally biased region" description="Basic and acidic residues" evidence="4">
    <location>
        <begin position="375"/>
        <end position="388"/>
    </location>
</feature>
<dbReference type="PANTHER" id="PTHR33154">
    <property type="entry name" value="TRANSCRIPTIONAL REGULATOR, ARSR FAMILY"/>
    <property type="match status" value="1"/>
</dbReference>
<dbReference type="CDD" id="cd00090">
    <property type="entry name" value="HTH_ARSR"/>
    <property type="match status" value="1"/>
</dbReference>
<dbReference type="SMART" id="SM00418">
    <property type="entry name" value="HTH_ARSR"/>
    <property type="match status" value="1"/>
</dbReference>
<dbReference type="Proteomes" id="UP000713964">
    <property type="component" value="Unassembled WGS sequence"/>
</dbReference>
<comment type="caution">
    <text evidence="6">The sequence shown here is derived from an EMBL/GenBank/DDBJ whole genome shotgun (WGS) entry which is preliminary data.</text>
</comment>
<keyword evidence="3" id="KW-0804">Transcription</keyword>
<evidence type="ECO:0000313" key="7">
    <source>
        <dbReference type="Proteomes" id="UP000713964"/>
    </source>
</evidence>
<proteinExistence type="predicted"/>
<dbReference type="SUPFAM" id="SSF46785">
    <property type="entry name" value="Winged helix' DNA-binding domain"/>
    <property type="match status" value="1"/>
</dbReference>
<dbReference type="Gene3D" id="1.10.10.10">
    <property type="entry name" value="Winged helix-like DNA-binding domain superfamily/Winged helix DNA-binding domain"/>
    <property type="match status" value="1"/>
</dbReference>